<feature type="transmembrane region" description="Helical" evidence="1">
    <location>
        <begin position="325"/>
        <end position="346"/>
    </location>
</feature>
<comment type="caution">
    <text evidence="3">The sequence shown here is derived from an EMBL/GenBank/DDBJ whole genome shotgun (WGS) entry which is preliminary data.</text>
</comment>
<dbReference type="GO" id="GO:0006629">
    <property type="term" value="P:lipid metabolic process"/>
    <property type="evidence" value="ECO:0007669"/>
    <property type="project" value="InterPro"/>
</dbReference>
<accession>A0A7X5TT90</accession>
<keyword evidence="1" id="KW-1133">Transmembrane helix</keyword>
<organism evidence="3 4">
    <name type="scientific">Lysinibacter cavernae</name>
    <dbReference type="NCBI Taxonomy" id="1640652"/>
    <lineage>
        <taxon>Bacteria</taxon>
        <taxon>Bacillati</taxon>
        <taxon>Actinomycetota</taxon>
        <taxon>Actinomycetes</taxon>
        <taxon>Micrococcales</taxon>
        <taxon>Microbacteriaceae</taxon>
        <taxon>Lysinibacter</taxon>
    </lineage>
</organism>
<feature type="transmembrane region" description="Helical" evidence="1">
    <location>
        <begin position="259"/>
        <end position="287"/>
    </location>
</feature>
<dbReference type="SUPFAM" id="SSF51695">
    <property type="entry name" value="PLC-like phosphodiesterases"/>
    <property type="match status" value="1"/>
</dbReference>
<dbReference type="InterPro" id="IPR030395">
    <property type="entry name" value="GP_PDE_dom"/>
</dbReference>
<reference evidence="3 4" key="1">
    <citation type="submission" date="2020-02" db="EMBL/GenBank/DDBJ databases">
        <title>Sequencing the genomes of 1000 actinobacteria strains.</title>
        <authorList>
            <person name="Klenk H.-P."/>
        </authorList>
    </citation>
    <scope>NUCLEOTIDE SEQUENCE [LARGE SCALE GENOMIC DNA]</scope>
    <source>
        <strain evidence="3 4">DSM 27960</strain>
    </source>
</reference>
<dbReference type="Pfam" id="PF03009">
    <property type="entry name" value="GDPD"/>
    <property type="match status" value="1"/>
</dbReference>
<evidence type="ECO:0000313" key="3">
    <source>
        <dbReference type="EMBL" id="NIH54366.1"/>
    </source>
</evidence>
<dbReference type="Proteomes" id="UP000541033">
    <property type="component" value="Unassembled WGS sequence"/>
</dbReference>
<feature type="transmembrane region" description="Helical" evidence="1">
    <location>
        <begin position="28"/>
        <end position="48"/>
    </location>
</feature>
<dbReference type="PANTHER" id="PTHR46211">
    <property type="entry name" value="GLYCEROPHOSPHORYL DIESTER PHOSPHODIESTERASE"/>
    <property type="match status" value="1"/>
</dbReference>
<dbReference type="Pfam" id="PF10110">
    <property type="entry name" value="GPDPase_memb"/>
    <property type="match status" value="1"/>
</dbReference>
<keyword evidence="1" id="KW-0472">Membrane</keyword>
<keyword evidence="4" id="KW-1185">Reference proteome</keyword>
<feature type="domain" description="GP-PDE" evidence="2">
    <location>
        <begin position="356"/>
        <end position="585"/>
    </location>
</feature>
<name>A0A7X5TT90_9MICO</name>
<evidence type="ECO:0000259" key="2">
    <source>
        <dbReference type="PROSITE" id="PS51704"/>
    </source>
</evidence>
<dbReference type="EMBL" id="JAAMOX010000002">
    <property type="protein sequence ID" value="NIH54366.1"/>
    <property type="molecule type" value="Genomic_DNA"/>
</dbReference>
<dbReference type="InterPro" id="IPR017946">
    <property type="entry name" value="PLC-like_Pdiesterase_TIM-brl"/>
</dbReference>
<keyword evidence="3" id="KW-0378">Hydrolase</keyword>
<dbReference type="Gene3D" id="3.20.20.190">
    <property type="entry name" value="Phosphatidylinositol (PI) phosphodiesterase"/>
    <property type="match status" value="1"/>
</dbReference>
<dbReference type="GO" id="GO:0008889">
    <property type="term" value="F:glycerophosphodiester phosphodiesterase activity"/>
    <property type="evidence" value="ECO:0007669"/>
    <property type="project" value="UniProtKB-EC"/>
</dbReference>
<dbReference type="PANTHER" id="PTHR46211:SF8">
    <property type="entry name" value="PHOSPHODIESTERASE"/>
    <property type="match status" value="1"/>
</dbReference>
<dbReference type="RefSeq" id="WP_167150751.1">
    <property type="nucleotide sequence ID" value="NZ_JAAMOX010000002.1"/>
</dbReference>
<dbReference type="PROSITE" id="PS51704">
    <property type="entry name" value="GP_PDE"/>
    <property type="match status" value="1"/>
</dbReference>
<keyword evidence="1" id="KW-0812">Transmembrane</keyword>
<evidence type="ECO:0000313" key="4">
    <source>
        <dbReference type="Proteomes" id="UP000541033"/>
    </source>
</evidence>
<proteinExistence type="predicted"/>
<dbReference type="EC" id="3.1.4.46" evidence="3"/>
<feature type="transmembrane region" description="Helical" evidence="1">
    <location>
        <begin position="137"/>
        <end position="166"/>
    </location>
</feature>
<dbReference type="InterPro" id="IPR018476">
    <property type="entry name" value="GlyceroP-diester-Pdiesterase_M"/>
</dbReference>
<feature type="transmembrane region" description="Helical" evidence="1">
    <location>
        <begin position="79"/>
        <end position="102"/>
    </location>
</feature>
<feature type="transmembrane region" description="Helical" evidence="1">
    <location>
        <begin position="178"/>
        <end position="202"/>
    </location>
</feature>
<protein>
    <submittedName>
        <fullName evidence="3">Glycerophosphoryl diester phosphodiesterase</fullName>
        <ecNumber evidence="3">3.1.4.46</ecNumber>
    </submittedName>
</protein>
<evidence type="ECO:0000256" key="1">
    <source>
        <dbReference type="SAM" id="Phobius"/>
    </source>
</evidence>
<dbReference type="AlphaFoldDB" id="A0A7X5TT90"/>
<gene>
    <name evidence="3" type="ORF">FHX76_002262</name>
</gene>
<feature type="transmembrane region" description="Helical" evidence="1">
    <location>
        <begin position="223"/>
        <end position="247"/>
    </location>
</feature>
<sequence length="609" mass="64415">MTRFATRWTLVPALLASAWKQLVSNSLVYIAAITVLQGAVAVIALPLIRWLFRSAVGAAGLRGLEMSSVITLASTPTSVVLLIAVVVVAFIALSFQLAALVLMSTRLQSGLPVTVAGLLADAKALGRLLLRPRSAWLVGYLLVVLPLGNFGFASVLTQAIAVPSFVSGELLKSTTGTILYVLFLLGLALVNARLVLTIPAFVAGEARPLRTSWRMTKGITLPIIVTVSAIILLSTVLISATLALSLLPTALADAVWPAAAPAVASVSLAIAQVLTFLLVGATTAALVSTTVKLYRVGTDWKGPAGIAPIEPESNVASNQDFRRPALLAGATLVTLVAGLSIVNYPVMEALEAHPDTLILGHRGFSGGGVENTIPGLEAAAEAGADLTEMDVLQTKDNQFVVMHDVNLQRLTGQDLAVADLTLEELTALTVTDLAGHSAVIPSLRDYVVRAQELGMPLLIEIKTHGGESPDMVELLIGELEELQAMDNNMFHSLDKPAIERLKQLRPDVYAGYIFALAGVNLPPTTADFVVIEEASYTSGLRDDARANGKGVFVWTVNAPAAQRQMLRDEVDGLITDHPDTALIARNDIDSNPGLTGRLIDAIDRFVVIN</sequence>